<keyword evidence="5" id="KW-1185">Reference proteome</keyword>
<dbReference type="InterPro" id="IPR029063">
    <property type="entry name" value="SAM-dependent_MTases_sf"/>
</dbReference>
<reference evidence="4 5" key="1">
    <citation type="submission" date="2019-06" db="EMBL/GenBank/DDBJ databases">
        <title>Whole genome shotgun sequence of Cellulomonas gelida NBRC 3748.</title>
        <authorList>
            <person name="Hosoyama A."/>
            <person name="Uohara A."/>
            <person name="Ohji S."/>
            <person name="Ichikawa N."/>
        </authorList>
    </citation>
    <scope>NUCLEOTIDE SEQUENCE [LARGE SCALE GENOMIC DNA]</scope>
    <source>
        <strain evidence="4 5">NBRC 3748</strain>
    </source>
</reference>
<dbReference type="PANTHER" id="PTHR47816:SF4">
    <property type="entry name" value="RIBOSOMAL RNA SMALL SUBUNIT METHYLTRANSFERASE C"/>
    <property type="match status" value="1"/>
</dbReference>
<dbReference type="GO" id="GO:0008757">
    <property type="term" value="F:S-adenosylmethionine-dependent methyltransferase activity"/>
    <property type="evidence" value="ECO:0007669"/>
    <property type="project" value="InterPro"/>
</dbReference>
<comment type="caution">
    <text evidence="4">The sequence shown here is derived from an EMBL/GenBank/DDBJ whole genome shotgun (WGS) entry which is preliminary data.</text>
</comment>
<dbReference type="OrthoDB" id="9764961at2"/>
<dbReference type="InterPro" id="IPR046977">
    <property type="entry name" value="RsmC/RlmG"/>
</dbReference>
<dbReference type="Gene3D" id="3.40.50.150">
    <property type="entry name" value="Vaccinia Virus protein VP39"/>
    <property type="match status" value="1"/>
</dbReference>
<evidence type="ECO:0000313" key="5">
    <source>
        <dbReference type="Proteomes" id="UP000320461"/>
    </source>
</evidence>
<dbReference type="SUPFAM" id="SSF53335">
    <property type="entry name" value="S-adenosyl-L-methionine-dependent methyltransferases"/>
    <property type="match status" value="1"/>
</dbReference>
<organism evidence="4 5">
    <name type="scientific">Cellulomonas gelida</name>
    <dbReference type="NCBI Taxonomy" id="1712"/>
    <lineage>
        <taxon>Bacteria</taxon>
        <taxon>Bacillati</taxon>
        <taxon>Actinomycetota</taxon>
        <taxon>Actinomycetes</taxon>
        <taxon>Micrococcales</taxon>
        <taxon>Cellulomonadaceae</taxon>
        <taxon>Cellulomonas</taxon>
    </lineage>
</organism>
<dbReference type="AlphaFoldDB" id="A0A4Y3KHV2"/>
<dbReference type="CDD" id="cd02440">
    <property type="entry name" value="AdoMet_MTases"/>
    <property type="match status" value="1"/>
</dbReference>
<evidence type="ECO:0000256" key="1">
    <source>
        <dbReference type="ARBA" id="ARBA00022603"/>
    </source>
</evidence>
<name>A0A4Y3KHV2_9CELL</name>
<dbReference type="Proteomes" id="UP000320461">
    <property type="component" value="Unassembled WGS sequence"/>
</dbReference>
<evidence type="ECO:0000256" key="2">
    <source>
        <dbReference type="ARBA" id="ARBA00022679"/>
    </source>
</evidence>
<proteinExistence type="predicted"/>
<dbReference type="EMBL" id="BJLQ01000009">
    <property type="protein sequence ID" value="GEA83991.1"/>
    <property type="molecule type" value="Genomic_DNA"/>
</dbReference>
<evidence type="ECO:0000259" key="3">
    <source>
        <dbReference type="Pfam" id="PF05175"/>
    </source>
</evidence>
<gene>
    <name evidence="4" type="ORF">CGE01nite_12420</name>
</gene>
<dbReference type="PANTHER" id="PTHR47816">
    <property type="entry name" value="RIBOSOMAL RNA SMALL SUBUNIT METHYLTRANSFERASE C"/>
    <property type="match status" value="1"/>
</dbReference>
<protein>
    <submittedName>
        <fullName evidence="4">16S RNA G1207 methylase RsmC</fullName>
    </submittedName>
</protein>
<sequence>MAADHYFTAQPASDDERRDIVVRLAGRDLHVQTAGGVFSPDHVDHATRVLLDEVPPPPAAGDLLDLGCGWGPLALELALRSPQARVWAVDVNERALDLVRHNARAVGASHLHAVQPDDVPADVRFAAIWSNPPIRVGKAALHELLRRWLPRLAPGGVASLVVGKNLGADSLQRWLADELAGSATVERVASAKGFRVLQVTASPGSA</sequence>
<dbReference type="Pfam" id="PF05175">
    <property type="entry name" value="MTS"/>
    <property type="match status" value="1"/>
</dbReference>
<dbReference type="InterPro" id="IPR007848">
    <property type="entry name" value="Small_mtfrase_dom"/>
</dbReference>
<keyword evidence="2" id="KW-0808">Transferase</keyword>
<feature type="domain" description="Methyltransferase small" evidence="3">
    <location>
        <begin position="29"/>
        <end position="198"/>
    </location>
</feature>
<evidence type="ECO:0000313" key="4">
    <source>
        <dbReference type="EMBL" id="GEA83991.1"/>
    </source>
</evidence>
<dbReference type="GO" id="GO:0032259">
    <property type="term" value="P:methylation"/>
    <property type="evidence" value="ECO:0007669"/>
    <property type="project" value="UniProtKB-KW"/>
</dbReference>
<keyword evidence="1 4" id="KW-0489">Methyltransferase</keyword>
<dbReference type="RefSeq" id="WP_048342913.1">
    <property type="nucleotide sequence ID" value="NZ_BJLQ01000009.1"/>
</dbReference>
<accession>A0A4Y3KHV2</accession>